<evidence type="ECO:0000256" key="1">
    <source>
        <dbReference type="SAM" id="MobiDB-lite"/>
    </source>
</evidence>
<dbReference type="Proteomes" id="UP000033882">
    <property type="component" value="Unassembled WGS sequence"/>
</dbReference>
<feature type="domain" description="LTD" evidence="2">
    <location>
        <begin position="676"/>
        <end position="885"/>
    </location>
</feature>
<comment type="caution">
    <text evidence="3">The sequence shown here is derived from an EMBL/GenBank/DDBJ whole genome shotgun (WGS) entry which is preliminary data.</text>
</comment>
<reference evidence="3 4" key="1">
    <citation type="journal article" date="2015" name="Nature">
        <title>rRNA introns, odd ribosomes, and small enigmatic genomes across a large radiation of phyla.</title>
        <authorList>
            <person name="Brown C.T."/>
            <person name="Hug L.A."/>
            <person name="Thomas B.C."/>
            <person name="Sharon I."/>
            <person name="Castelle C.J."/>
            <person name="Singh A."/>
            <person name="Wilkins M.J."/>
            <person name="Williams K.H."/>
            <person name="Banfield J.F."/>
        </authorList>
    </citation>
    <scope>NUCLEOTIDE SEQUENCE [LARGE SCALE GENOMIC DNA]</scope>
</reference>
<feature type="compositionally biased region" description="Pro residues" evidence="1">
    <location>
        <begin position="453"/>
        <end position="467"/>
    </location>
</feature>
<dbReference type="InterPro" id="IPR001322">
    <property type="entry name" value="Lamin_tail_dom"/>
</dbReference>
<feature type="region of interest" description="Disordered" evidence="1">
    <location>
        <begin position="401"/>
        <end position="491"/>
    </location>
</feature>
<dbReference type="Gene3D" id="1.10.575.10">
    <property type="entry name" value="P1 Nuclease"/>
    <property type="match status" value="1"/>
</dbReference>
<dbReference type="AlphaFoldDB" id="A0A0G1U3I9"/>
<feature type="region of interest" description="Disordered" evidence="1">
    <location>
        <begin position="835"/>
        <end position="905"/>
    </location>
</feature>
<dbReference type="SUPFAM" id="SSF74853">
    <property type="entry name" value="Lamin A/C globular tail domain"/>
    <property type="match status" value="1"/>
</dbReference>
<accession>A0A0G1U3I9</accession>
<evidence type="ECO:0000259" key="2">
    <source>
        <dbReference type="PROSITE" id="PS51841"/>
    </source>
</evidence>
<dbReference type="InterPro" id="IPR036415">
    <property type="entry name" value="Lamin_tail_dom_sf"/>
</dbReference>
<feature type="compositionally biased region" description="Acidic residues" evidence="1">
    <location>
        <begin position="869"/>
        <end position="878"/>
    </location>
</feature>
<feature type="compositionally biased region" description="Low complexity" evidence="1">
    <location>
        <begin position="890"/>
        <end position="905"/>
    </location>
</feature>
<dbReference type="PROSITE" id="PS51841">
    <property type="entry name" value="LTD"/>
    <property type="match status" value="1"/>
</dbReference>
<feature type="compositionally biased region" description="Low complexity" evidence="1">
    <location>
        <begin position="468"/>
        <end position="487"/>
    </location>
</feature>
<proteinExistence type="predicted"/>
<dbReference type="InterPro" id="IPR008947">
    <property type="entry name" value="PLipase_C/P1_nuclease_dom_sf"/>
</dbReference>
<dbReference type="SUPFAM" id="SSF48537">
    <property type="entry name" value="Phospholipase C/P1 nuclease"/>
    <property type="match status" value="1"/>
</dbReference>
<keyword evidence="3" id="KW-0946">Virion</keyword>
<evidence type="ECO:0000313" key="3">
    <source>
        <dbReference type="EMBL" id="KKU88631.1"/>
    </source>
</evidence>
<protein>
    <submittedName>
        <fullName evidence="3">Envelope glycoprotein</fullName>
    </submittedName>
</protein>
<dbReference type="Pfam" id="PF00932">
    <property type="entry name" value="LTD"/>
    <property type="match status" value="1"/>
</dbReference>
<keyword evidence="3" id="KW-0261">Viral envelope protein</keyword>
<dbReference type="GO" id="GO:0016788">
    <property type="term" value="F:hydrolase activity, acting on ester bonds"/>
    <property type="evidence" value="ECO:0007669"/>
    <property type="project" value="InterPro"/>
</dbReference>
<evidence type="ECO:0000313" key="4">
    <source>
        <dbReference type="Proteomes" id="UP000033882"/>
    </source>
</evidence>
<sequence length="905" mass="97846">MEIRRFLVWSIVLLLLLLFLPHPTWGYEPRTTHAGLTQEIIKTFNRNHTGANISDADAEKIIAGAIGEDEGTRPLRHFFDPIYNRGLTLTARKTQEPDLAALSWISSKEWARNSLEQSGNSPLIGNLMPYFSADSDFTWERGIYEFTWGDKDTGLNALGHVLHLLEDASVPDHTRNDPHPPYLTSIFHQASPYEKWAGQYDRNNIEMTLLTAESPRKPEYSFADPGEYFDNLALYSNKKFFSQDTILDSAYAEPTILQETSHTLSDGQSYRFGLNADGFIIVRINKTFDLSTGEITKKYSILDRDNIVLGTYWTHLTQEDILNGSGVIKLFFDEANKEKETRTLYDKNRSWLQKQFDRLAPLTASVSDSLGKLFAENKLPDDITPAENIIPAASSLPAENNTNKLAVKPPSLTASPPATPASTTQKTILANQTATTTVSSPLPLGRFIGGGGAPPPPATTLAPPPPTVATTTEAASTSTTTQATTTPPTAPIVLYPPSGISTTSTRVLFYGTAASSTAVIAAGFSETASTTTDWQWLMTLTLPHGTSTLAFTAGNSEGLESSTTTINIFIATSTGGFIELPPDDDEITDAIPPDLTFTISNCYGDASSSPCLLIHGTTTLAWTSTSSDLGHFDIDCHVGADQCLDFPLSTRATTTLDFSGTDQTVYIFSVSAVDISGNHSAPIEKVVEINARPVVINEIAWAGTSSDHPQDEWLELFNRTDVVIDLSGWTVDATTHDSPHLVLYGMIPAHGYYLIERTDDTTTNIPADLVASFGHGLSNSGDSLTLSFASTPIDATPDCGGWCGGNTTNYATMERRDPDISSAIPENWGTNSGLIINGNGADGNPLQGTPKARNSLNYPVIENPPEPPDTPDETEITSEDTASNAENTADDTSTTSTATTTDSQP</sequence>
<gene>
    <name evidence="3" type="ORF">UY19_C0026G0002</name>
</gene>
<dbReference type="EMBL" id="LCPB01000026">
    <property type="protein sequence ID" value="KKU88631.1"/>
    <property type="molecule type" value="Genomic_DNA"/>
</dbReference>
<organism evidence="3 4">
    <name type="scientific">Candidatus Wolfebacteria bacterium GW2011_GWA2_47_9b</name>
    <dbReference type="NCBI Taxonomy" id="1619005"/>
    <lineage>
        <taxon>Bacteria</taxon>
        <taxon>Candidatus Wolfeibacteriota</taxon>
    </lineage>
</organism>
<name>A0A0G1U3I9_9BACT</name>
<feature type="compositionally biased region" description="Polar residues" evidence="1">
    <location>
        <begin position="425"/>
        <end position="440"/>
    </location>
</feature>
<feature type="compositionally biased region" description="Low complexity" evidence="1">
    <location>
        <begin position="409"/>
        <end position="424"/>
    </location>
</feature>